<dbReference type="Proteomes" id="UP000292927">
    <property type="component" value="Unassembled WGS sequence"/>
</dbReference>
<proteinExistence type="predicted"/>
<protein>
    <submittedName>
        <fullName evidence="1">Uncharacterized protein</fullName>
    </submittedName>
</protein>
<name>A0A4Q7P3J3_9FIRM</name>
<dbReference type="OrthoDB" id="2058626at2"/>
<dbReference type="RefSeq" id="WP_130435846.1">
    <property type="nucleotide sequence ID" value="NZ_SGXF01000005.1"/>
</dbReference>
<dbReference type="EMBL" id="SGXF01000005">
    <property type="protein sequence ID" value="RZS94227.1"/>
    <property type="molecule type" value="Genomic_DNA"/>
</dbReference>
<dbReference type="AlphaFoldDB" id="A0A4Q7P3J3"/>
<evidence type="ECO:0000313" key="1">
    <source>
        <dbReference type="EMBL" id="RZS94227.1"/>
    </source>
</evidence>
<sequence>MAINKVIYGGNTLIDLTGDSVTKDKLLTGYTAHDKSGEVIEGACSFDVDSTDATVTAAEILNGQIAYARGSKISGTMKNNGAVAETIADKDSVYTVPIGYHDGSGTVQLDATEKAKLIPGNIKKGVNVLGVEGDCEPSSDVTAQAKTATPSTVKQTVLPDNGIDYLSQVVINPIAYVESANSAGGTTVTIAG</sequence>
<comment type="caution">
    <text evidence="1">The sequence shown here is derived from an EMBL/GenBank/DDBJ whole genome shotgun (WGS) entry which is preliminary data.</text>
</comment>
<evidence type="ECO:0000313" key="2">
    <source>
        <dbReference type="Proteomes" id="UP000292927"/>
    </source>
</evidence>
<gene>
    <name evidence="1" type="ORF">EV209_2597</name>
</gene>
<accession>A0A4Q7P3J3</accession>
<reference evidence="1 2" key="1">
    <citation type="submission" date="2019-02" db="EMBL/GenBank/DDBJ databases">
        <title>Genomic Encyclopedia of Type Strains, Phase IV (KMG-IV): sequencing the most valuable type-strain genomes for metagenomic binning, comparative biology and taxonomic classification.</title>
        <authorList>
            <person name="Goeker M."/>
        </authorList>
    </citation>
    <scope>NUCLEOTIDE SEQUENCE [LARGE SCALE GENOMIC DNA]</scope>
    <source>
        <strain evidence="1 2">DSM 29486</strain>
    </source>
</reference>
<organism evidence="1 2">
    <name type="scientific">Cuneatibacter caecimuris</name>
    <dbReference type="NCBI Taxonomy" id="1796618"/>
    <lineage>
        <taxon>Bacteria</taxon>
        <taxon>Bacillati</taxon>
        <taxon>Bacillota</taxon>
        <taxon>Clostridia</taxon>
        <taxon>Lachnospirales</taxon>
        <taxon>Lachnospiraceae</taxon>
        <taxon>Cuneatibacter</taxon>
    </lineage>
</organism>
<keyword evidence="2" id="KW-1185">Reference proteome</keyword>